<evidence type="ECO:0000256" key="1">
    <source>
        <dbReference type="SAM" id="MobiDB-lite"/>
    </source>
</evidence>
<evidence type="ECO:0000313" key="3">
    <source>
        <dbReference type="Proteomes" id="UP000243217"/>
    </source>
</evidence>
<reference evidence="2 3" key="1">
    <citation type="journal article" date="2014" name="Genome Biol. Evol.">
        <title>The secreted proteins of Achlya hypogyna and Thraustotheca clavata identify the ancestral oomycete secretome and reveal gene acquisitions by horizontal gene transfer.</title>
        <authorList>
            <person name="Misner I."/>
            <person name="Blouin N."/>
            <person name="Leonard G."/>
            <person name="Richards T.A."/>
            <person name="Lane C.E."/>
        </authorList>
    </citation>
    <scope>NUCLEOTIDE SEQUENCE [LARGE SCALE GENOMIC DNA]</scope>
    <source>
        <strain evidence="2 3">ATCC 34112</strain>
    </source>
</reference>
<protein>
    <submittedName>
        <fullName evidence="2">Uncharacterized protein</fullName>
    </submittedName>
</protein>
<keyword evidence="3" id="KW-1185">Reference proteome</keyword>
<comment type="caution">
    <text evidence="2">The sequence shown here is derived from an EMBL/GenBank/DDBJ whole genome shotgun (WGS) entry which is preliminary data.</text>
</comment>
<gene>
    <name evidence="2" type="ORF">THRCLA_23015</name>
</gene>
<evidence type="ECO:0000313" key="2">
    <source>
        <dbReference type="EMBL" id="OQR85634.1"/>
    </source>
</evidence>
<dbReference type="Proteomes" id="UP000243217">
    <property type="component" value="Unassembled WGS sequence"/>
</dbReference>
<accession>A0A1V9YIS0</accession>
<feature type="compositionally biased region" description="Basic and acidic residues" evidence="1">
    <location>
        <begin position="9"/>
        <end position="24"/>
    </location>
</feature>
<proteinExistence type="predicted"/>
<dbReference type="AlphaFoldDB" id="A0A1V9YIS0"/>
<organism evidence="2 3">
    <name type="scientific">Thraustotheca clavata</name>
    <dbReference type="NCBI Taxonomy" id="74557"/>
    <lineage>
        <taxon>Eukaryota</taxon>
        <taxon>Sar</taxon>
        <taxon>Stramenopiles</taxon>
        <taxon>Oomycota</taxon>
        <taxon>Saprolegniomycetes</taxon>
        <taxon>Saprolegniales</taxon>
        <taxon>Achlyaceae</taxon>
        <taxon>Thraustotheca</taxon>
    </lineage>
</organism>
<dbReference type="EMBL" id="JNBS01003706">
    <property type="protein sequence ID" value="OQR85634.1"/>
    <property type="molecule type" value="Genomic_DNA"/>
</dbReference>
<feature type="region of interest" description="Disordered" evidence="1">
    <location>
        <begin position="1"/>
        <end position="31"/>
    </location>
</feature>
<name>A0A1V9YIS0_9STRA</name>
<sequence>MEDNSKQPSEARLRRRQQDREAKRSARSAYIEESNQLKETIRALTNNLGITTQQRS</sequence>